<dbReference type="SUPFAM" id="SSF55282">
    <property type="entry name" value="RL5-like"/>
    <property type="match status" value="1"/>
</dbReference>
<dbReference type="GO" id="GO:1990904">
    <property type="term" value="C:ribonucleoprotein complex"/>
    <property type="evidence" value="ECO:0007669"/>
    <property type="project" value="UniProtKB-KW"/>
</dbReference>
<feature type="domain" description="Carbamoyl phosphate synthase ATP-binding" evidence="4">
    <location>
        <begin position="228"/>
        <end position="235"/>
    </location>
</feature>
<dbReference type="GO" id="GO:0005524">
    <property type="term" value="F:ATP binding"/>
    <property type="evidence" value="ECO:0007669"/>
    <property type="project" value="InterPro"/>
</dbReference>
<dbReference type="OrthoDB" id="196847at2759"/>
<dbReference type="AlphaFoldDB" id="A0A166MXS6"/>
<dbReference type="Gene3D" id="3.30.1490.20">
    <property type="entry name" value="ATP-grasp fold, A domain"/>
    <property type="match status" value="1"/>
</dbReference>
<evidence type="ECO:0000313" key="6">
    <source>
        <dbReference type="Proteomes" id="UP000076532"/>
    </source>
</evidence>
<dbReference type="GO" id="GO:0006412">
    <property type="term" value="P:translation"/>
    <property type="evidence" value="ECO:0007669"/>
    <property type="project" value="InterPro"/>
</dbReference>
<dbReference type="InterPro" id="IPR002132">
    <property type="entry name" value="Ribosomal_uL5"/>
</dbReference>
<comment type="similarity">
    <text evidence="1">Belongs to the universal ribosomal protein uL5 family.</text>
</comment>
<evidence type="ECO:0000256" key="3">
    <source>
        <dbReference type="ARBA" id="ARBA00023274"/>
    </source>
</evidence>
<organism evidence="5 6">
    <name type="scientific">Athelia psychrophila</name>
    <dbReference type="NCBI Taxonomy" id="1759441"/>
    <lineage>
        <taxon>Eukaryota</taxon>
        <taxon>Fungi</taxon>
        <taxon>Dikarya</taxon>
        <taxon>Basidiomycota</taxon>
        <taxon>Agaricomycotina</taxon>
        <taxon>Agaricomycetes</taxon>
        <taxon>Agaricomycetidae</taxon>
        <taxon>Atheliales</taxon>
        <taxon>Atheliaceae</taxon>
        <taxon>Athelia</taxon>
    </lineage>
</organism>
<dbReference type="Proteomes" id="UP000076532">
    <property type="component" value="Unassembled WGS sequence"/>
</dbReference>
<dbReference type="STRING" id="436010.A0A166MXS6"/>
<evidence type="ECO:0000256" key="1">
    <source>
        <dbReference type="ARBA" id="ARBA00008553"/>
    </source>
</evidence>
<dbReference type="SUPFAM" id="SSF56059">
    <property type="entry name" value="Glutathione synthetase ATP-binding domain-like"/>
    <property type="match status" value="1"/>
</dbReference>
<keyword evidence="2" id="KW-0689">Ribosomal protein</keyword>
<reference evidence="5 6" key="1">
    <citation type="journal article" date="2016" name="Mol. Biol. Evol.">
        <title>Comparative Genomics of Early-Diverging Mushroom-Forming Fungi Provides Insights into the Origins of Lignocellulose Decay Capabilities.</title>
        <authorList>
            <person name="Nagy L.G."/>
            <person name="Riley R."/>
            <person name="Tritt A."/>
            <person name="Adam C."/>
            <person name="Daum C."/>
            <person name="Floudas D."/>
            <person name="Sun H."/>
            <person name="Yadav J.S."/>
            <person name="Pangilinan J."/>
            <person name="Larsson K.H."/>
            <person name="Matsuura K."/>
            <person name="Barry K."/>
            <person name="Labutti K."/>
            <person name="Kuo R."/>
            <person name="Ohm R.A."/>
            <person name="Bhattacharya S.S."/>
            <person name="Shirouzu T."/>
            <person name="Yoshinaga Y."/>
            <person name="Martin F.M."/>
            <person name="Grigoriev I.V."/>
            <person name="Hibbett D.S."/>
        </authorList>
    </citation>
    <scope>NUCLEOTIDE SEQUENCE [LARGE SCALE GENOMIC DNA]</scope>
    <source>
        <strain evidence="5 6">CBS 109695</strain>
    </source>
</reference>
<gene>
    <name evidence="5" type="ORF">FIBSPDRAFT_929917</name>
</gene>
<dbReference type="Gene3D" id="3.30.1440.10">
    <property type="match status" value="1"/>
</dbReference>
<accession>A0A166MXS6</accession>
<protein>
    <recommendedName>
        <fullName evidence="4">Carbamoyl phosphate synthase ATP-binding domain-containing protein</fullName>
    </recommendedName>
</protein>
<name>A0A166MXS6_9AGAM</name>
<dbReference type="InterPro" id="IPR013815">
    <property type="entry name" value="ATP_grasp_subdomain_1"/>
</dbReference>
<dbReference type="PANTHER" id="PTHR11994">
    <property type="entry name" value="60S RIBOSOMAL PROTEIN L11-RELATED"/>
    <property type="match status" value="1"/>
</dbReference>
<dbReference type="EMBL" id="KV417526">
    <property type="protein sequence ID" value="KZP24438.1"/>
    <property type="molecule type" value="Genomic_DNA"/>
</dbReference>
<dbReference type="PROSITE" id="PS00867">
    <property type="entry name" value="CPSASE_2"/>
    <property type="match status" value="1"/>
</dbReference>
<keyword evidence="6" id="KW-1185">Reference proteome</keyword>
<dbReference type="Gene3D" id="3.30.470.20">
    <property type="entry name" value="ATP-grasp fold, B domain"/>
    <property type="match status" value="1"/>
</dbReference>
<sequence>MHPAQDLNTVFADEAVKLDDVSWFMSPERIVDIAKRTQASTYTQHPALCTSAPLRPRRRIGYPVAPSTRVKSAVHVRAFVKDGTRYPVMIKALDCEGGREIRVVRAEEDIEEALKRFVRIKFKDSCTSANWDQFRCIGESPAGQLFPEKALSGLDGCISRSRSWAMPQSRGHLCELQCSVQRRFSRRLPRWRAPPSHQIQLSPARRLDEDGTGTFEYLVNFHTGEWVFLEINPRIQVKHTVTERKSRASVSCASSLRFSITLASLDITLASMAPHKAAPYICASLLKTPPRTSVSPLSSIVWPEGRGTRVDTWLSGALLHRGNRGLFAVGEDCGGARAGFGGGDAEGGACLRETSIGNDDEEGLKMNGGVEKAPSVRIAGNAAGAILHLNLFPHGSKGNPDAKKRTLTLASIAHASKHVLAFSARVALKQGQSPASVSAGAFDLADPNDGTQVAAPLKGKIVELHLAVLPSGGSEVRYDRGIGCGAGGERSGRAVRGNGAGVGVVVRKMNEGGRRMRDGKPNGMHRGSHPFVLAIRADIHDVIRATDRPGGELARTCQRLQGLESHKIVSFGISQTRDRDALDIGLPILGEFDRPTCASKVLEQLTGQTPVTSKTSYTVRAFGIRRNEKIAVHVTIRRYKAEEILERGLKVKEYGLRRNFLGDRQLWIRRAGPHRFGLAVRSGCRYLRDGLIHDHVASGGASGKGEAVEGADWAQAPGDEGRHAGMAQAALRRYHPVSSW</sequence>
<evidence type="ECO:0000256" key="2">
    <source>
        <dbReference type="ARBA" id="ARBA00022980"/>
    </source>
</evidence>
<proteinExistence type="inferred from homology"/>
<evidence type="ECO:0000313" key="5">
    <source>
        <dbReference type="EMBL" id="KZP24438.1"/>
    </source>
</evidence>
<dbReference type="GO" id="GO:0005840">
    <property type="term" value="C:ribosome"/>
    <property type="evidence" value="ECO:0007669"/>
    <property type="project" value="UniProtKB-KW"/>
</dbReference>
<dbReference type="InterPro" id="IPR022803">
    <property type="entry name" value="Ribosomal_uL5_dom_sf"/>
</dbReference>
<dbReference type="GO" id="GO:0003735">
    <property type="term" value="F:structural constituent of ribosome"/>
    <property type="evidence" value="ECO:0007669"/>
    <property type="project" value="InterPro"/>
</dbReference>
<evidence type="ECO:0000259" key="4">
    <source>
        <dbReference type="PROSITE" id="PS00867"/>
    </source>
</evidence>
<keyword evidence="3" id="KW-0687">Ribonucleoprotein</keyword>
<dbReference type="InterPro" id="IPR005479">
    <property type="entry name" value="CPAse_ATP-bd"/>
</dbReference>
<dbReference type="Pfam" id="PF02786">
    <property type="entry name" value="CPSase_L_D2"/>
    <property type="match status" value="2"/>
</dbReference>